<feature type="domain" description="EGF-like" evidence="15">
    <location>
        <begin position="3"/>
        <end position="36"/>
    </location>
</feature>
<feature type="domain" description="EGF-like" evidence="15">
    <location>
        <begin position="255"/>
        <end position="287"/>
    </location>
</feature>
<evidence type="ECO:0000256" key="13">
    <source>
        <dbReference type="PROSITE-ProRule" id="PRU00076"/>
    </source>
</evidence>
<keyword evidence="7" id="KW-0221">Differentiation</keyword>
<name>A0A4Y2JJQ2_ARAVE</name>
<dbReference type="Pfam" id="PF00008">
    <property type="entry name" value="EGF"/>
    <property type="match status" value="5"/>
</dbReference>
<keyword evidence="4" id="KW-0812">Transmembrane</keyword>
<evidence type="ECO:0000256" key="11">
    <source>
        <dbReference type="ARBA" id="ARBA00023136"/>
    </source>
</evidence>
<evidence type="ECO:0000313" key="16">
    <source>
        <dbReference type="EMBL" id="GBM89502.1"/>
    </source>
</evidence>
<dbReference type="PANTHER" id="PTHR24049">
    <property type="entry name" value="CRUMBS FAMILY MEMBER"/>
    <property type="match status" value="1"/>
</dbReference>
<protein>
    <submittedName>
        <fullName evidence="16">Neurogenic locus Notch protein</fullName>
    </submittedName>
</protein>
<dbReference type="FunFam" id="2.10.25.10:FF:000368">
    <property type="entry name" value="Delta-like 3 (Drosophila), isoform CRA_b"/>
    <property type="match status" value="1"/>
</dbReference>
<dbReference type="GO" id="GO:0045197">
    <property type="term" value="P:establishment or maintenance of epithelial cell apical/basal polarity"/>
    <property type="evidence" value="ECO:0007669"/>
    <property type="project" value="TreeGrafter"/>
</dbReference>
<feature type="disulfide bond" evidence="13">
    <location>
        <begin position="316"/>
        <end position="325"/>
    </location>
</feature>
<keyword evidence="8" id="KW-0832">Ubl conjugation</keyword>
<organism evidence="16 17">
    <name type="scientific">Araneus ventricosus</name>
    <name type="common">Orbweaver spider</name>
    <name type="synonym">Epeira ventricosa</name>
    <dbReference type="NCBI Taxonomy" id="182803"/>
    <lineage>
        <taxon>Eukaryota</taxon>
        <taxon>Metazoa</taxon>
        <taxon>Ecdysozoa</taxon>
        <taxon>Arthropoda</taxon>
        <taxon>Chelicerata</taxon>
        <taxon>Arachnida</taxon>
        <taxon>Araneae</taxon>
        <taxon>Araneomorphae</taxon>
        <taxon>Entelegynae</taxon>
        <taxon>Araneoidea</taxon>
        <taxon>Araneidae</taxon>
        <taxon>Araneus</taxon>
    </lineage>
</organism>
<keyword evidence="3 13" id="KW-0245">EGF-like domain</keyword>
<dbReference type="SMART" id="SM00179">
    <property type="entry name" value="EGF_CA"/>
    <property type="match status" value="7"/>
</dbReference>
<dbReference type="InterPro" id="IPR013032">
    <property type="entry name" value="EGF-like_CS"/>
</dbReference>
<feature type="disulfide bond" evidence="13">
    <location>
        <begin position="172"/>
        <end position="181"/>
    </location>
</feature>
<dbReference type="Proteomes" id="UP000499080">
    <property type="component" value="Unassembled WGS sequence"/>
</dbReference>
<dbReference type="GO" id="GO:0032991">
    <property type="term" value="C:protein-containing complex"/>
    <property type="evidence" value="ECO:0007669"/>
    <property type="project" value="TreeGrafter"/>
</dbReference>
<evidence type="ECO:0000256" key="1">
    <source>
        <dbReference type="ARBA" id="ARBA00004479"/>
    </source>
</evidence>
<keyword evidence="12 13" id="KW-1015">Disulfide bond</keyword>
<comment type="caution">
    <text evidence="16">The sequence shown here is derived from an EMBL/GenBank/DDBJ whole genome shotgun (WGS) entry which is preliminary data.</text>
</comment>
<proteinExistence type="predicted"/>
<feature type="domain" description="EGF-like" evidence="15">
    <location>
        <begin position="39"/>
        <end position="75"/>
    </location>
</feature>
<evidence type="ECO:0000256" key="2">
    <source>
        <dbReference type="ARBA" id="ARBA00022473"/>
    </source>
</evidence>
<dbReference type="PROSITE" id="PS50026">
    <property type="entry name" value="EGF_3"/>
    <property type="match status" value="8"/>
</dbReference>
<comment type="caution">
    <text evidence="13">Lacks conserved residue(s) required for the propagation of feature annotation.</text>
</comment>
<feature type="domain" description="EGF-like" evidence="15">
    <location>
        <begin position="218"/>
        <end position="254"/>
    </location>
</feature>
<evidence type="ECO:0000256" key="10">
    <source>
        <dbReference type="ARBA" id="ARBA00022989"/>
    </source>
</evidence>
<evidence type="ECO:0000256" key="12">
    <source>
        <dbReference type="ARBA" id="ARBA00023157"/>
    </source>
</evidence>
<dbReference type="Gene3D" id="2.10.25.10">
    <property type="entry name" value="Laminin"/>
    <property type="match status" value="8"/>
</dbReference>
<feature type="domain" description="EGF-like" evidence="15">
    <location>
        <begin position="327"/>
        <end position="362"/>
    </location>
</feature>
<keyword evidence="2" id="KW-0217">Developmental protein</keyword>
<keyword evidence="6" id="KW-0677">Repeat</keyword>
<feature type="disulfide bond" evidence="13">
    <location>
        <begin position="352"/>
        <end position="361"/>
    </location>
</feature>
<reference evidence="16 17" key="1">
    <citation type="journal article" date="2019" name="Sci. Rep.">
        <title>Orb-weaving spider Araneus ventricosus genome elucidates the spidroin gene catalogue.</title>
        <authorList>
            <person name="Kono N."/>
            <person name="Nakamura H."/>
            <person name="Ohtoshi R."/>
            <person name="Moran D.A.P."/>
            <person name="Shinohara A."/>
            <person name="Yoshida Y."/>
            <person name="Fujiwara M."/>
            <person name="Mori M."/>
            <person name="Tomita M."/>
            <person name="Arakawa K."/>
        </authorList>
    </citation>
    <scope>NUCLEOTIDE SEQUENCE [LARGE SCALE GENOMIC DNA]</scope>
</reference>
<evidence type="ECO:0000256" key="3">
    <source>
        <dbReference type="ARBA" id="ARBA00022536"/>
    </source>
</evidence>
<evidence type="ECO:0000313" key="17">
    <source>
        <dbReference type="Proteomes" id="UP000499080"/>
    </source>
</evidence>
<dbReference type="InterPro" id="IPR001881">
    <property type="entry name" value="EGF-like_Ca-bd_dom"/>
</dbReference>
<comment type="subcellular location">
    <subcellularLocation>
        <location evidence="1">Membrane</location>
        <topology evidence="1">Single-pass type I membrane protein</topology>
    </subcellularLocation>
</comment>
<evidence type="ECO:0000259" key="15">
    <source>
        <dbReference type="PROSITE" id="PS50026"/>
    </source>
</evidence>
<dbReference type="InterPro" id="IPR000742">
    <property type="entry name" value="EGF"/>
</dbReference>
<evidence type="ECO:0000256" key="9">
    <source>
        <dbReference type="ARBA" id="ARBA00022976"/>
    </source>
</evidence>
<keyword evidence="5" id="KW-0732">Signal</keyword>
<dbReference type="Pfam" id="PF12661">
    <property type="entry name" value="hEGF"/>
    <property type="match status" value="1"/>
</dbReference>
<dbReference type="EMBL" id="BGPR01003545">
    <property type="protein sequence ID" value="GBM89502.1"/>
    <property type="molecule type" value="Genomic_DNA"/>
</dbReference>
<dbReference type="AlphaFoldDB" id="A0A4Y2JJQ2"/>
<dbReference type="GO" id="GO:0005886">
    <property type="term" value="C:plasma membrane"/>
    <property type="evidence" value="ECO:0007669"/>
    <property type="project" value="TreeGrafter"/>
</dbReference>
<feature type="disulfide bond" evidence="13">
    <location>
        <begin position="244"/>
        <end position="253"/>
    </location>
</feature>
<evidence type="ECO:0000256" key="14">
    <source>
        <dbReference type="SAM" id="MobiDB-lite"/>
    </source>
</evidence>
<gene>
    <name evidence="16" type="primary">N_9</name>
    <name evidence="16" type="ORF">AVEN_43030_1</name>
</gene>
<dbReference type="GO" id="GO:0005509">
    <property type="term" value="F:calcium ion binding"/>
    <property type="evidence" value="ECO:0007669"/>
    <property type="project" value="InterPro"/>
</dbReference>
<dbReference type="SMART" id="SM00181">
    <property type="entry name" value="EGF"/>
    <property type="match status" value="10"/>
</dbReference>
<feature type="compositionally biased region" description="Polar residues" evidence="14">
    <location>
        <begin position="572"/>
        <end position="594"/>
    </location>
</feature>
<evidence type="ECO:0000256" key="6">
    <source>
        <dbReference type="ARBA" id="ARBA00022737"/>
    </source>
</evidence>
<evidence type="ECO:0000256" key="4">
    <source>
        <dbReference type="ARBA" id="ARBA00022692"/>
    </source>
</evidence>
<dbReference type="PROSITE" id="PS00022">
    <property type="entry name" value="EGF_1"/>
    <property type="match status" value="5"/>
</dbReference>
<dbReference type="CDD" id="cd00054">
    <property type="entry name" value="EGF_CA"/>
    <property type="match status" value="5"/>
</dbReference>
<keyword evidence="9" id="KW-0914">Notch signaling pathway</keyword>
<dbReference type="OrthoDB" id="6430434at2759"/>
<feature type="domain" description="EGF-like" evidence="15">
    <location>
        <begin position="290"/>
        <end position="326"/>
    </location>
</feature>
<dbReference type="InterPro" id="IPR051022">
    <property type="entry name" value="Notch_Cell-Fate_Det"/>
</dbReference>
<feature type="disulfide bond" evidence="13">
    <location>
        <begin position="65"/>
        <end position="74"/>
    </location>
</feature>
<feature type="region of interest" description="Disordered" evidence="14">
    <location>
        <begin position="572"/>
        <end position="606"/>
    </location>
</feature>
<feature type="domain" description="EGF-like" evidence="15">
    <location>
        <begin position="147"/>
        <end position="182"/>
    </location>
</feature>
<keyword evidence="11" id="KW-0472">Membrane</keyword>
<dbReference type="GO" id="GO:0007219">
    <property type="term" value="P:Notch signaling pathway"/>
    <property type="evidence" value="ECO:0007669"/>
    <property type="project" value="UniProtKB-KW"/>
</dbReference>
<evidence type="ECO:0000256" key="5">
    <source>
        <dbReference type="ARBA" id="ARBA00022729"/>
    </source>
</evidence>
<accession>A0A4Y2JJQ2</accession>
<dbReference type="PANTHER" id="PTHR24049:SF22">
    <property type="entry name" value="DROSOPHILA CRUMBS HOMOLOG"/>
    <property type="match status" value="1"/>
</dbReference>
<dbReference type="SUPFAM" id="SSF57196">
    <property type="entry name" value="EGF/Laminin"/>
    <property type="match status" value="8"/>
</dbReference>
<dbReference type="GO" id="GO:0007157">
    <property type="term" value="P:heterophilic cell-cell adhesion via plasma membrane cell adhesion molecules"/>
    <property type="evidence" value="ECO:0007669"/>
    <property type="project" value="TreeGrafter"/>
</dbReference>
<dbReference type="PROSITE" id="PS01186">
    <property type="entry name" value="EGF_2"/>
    <property type="match status" value="3"/>
</dbReference>
<dbReference type="FunFam" id="2.10.25.10:FF:000095">
    <property type="entry name" value="Notch, isoform B"/>
    <property type="match status" value="1"/>
</dbReference>
<sequence>MCEKDPCTSSPCLNKGNCTVNGNSFKCACQVPFSGDRCEKDPCSSSPCRNGGKCKITGKGYSCDCPEDYVGERCQYGCDCKNGKCRVTSDEDVLCECLPEYGKKSEVCEPCDCGTGANCTWEGGFFSGKTKYCLCPDGSKLKEQHCEDPCTGGPCKNGGTCRVENNSFKCHCPAPFSGKNCETDPCSGGTCKNGGTCRVENNSFKCYCPAPFLGNKCETDPCTRGPCKNGGKCEVEKNSFKCYCPAPFSGKICETDPCTKNPCENGGVCRLQGNSSKCYCRTPYFGDKCQKDLCTNNPCKNGGTCSLLGDSFKCDCKDNFVGDRCEYDPCTSSPCLNNGNCTVNEHSFKCECKLPFFGDRCEKDLNLQGNHIDEIKNSQQDNNSDSITDEDTHPYQREYCTCRDGECVIELGKEVCKCPPGFGNFTRSLCKACDCGPDSNCIFITNSMFISQKVCICKPGYYEDSEKCVEIEISTVMTTTDSSTLMTPTLSSTVYVTDKTTSSITTEATTLTSTMKETSSLTNITDSSNLTTTDLLSTAEARTSKDEGVSRRRQCIRSLQCCRDICQATSSGNGATGRNSTDHSPQVRTSSNSRFAKPLAVGKRLM</sequence>
<dbReference type="GO" id="GO:0030154">
    <property type="term" value="P:cell differentiation"/>
    <property type="evidence" value="ECO:0007669"/>
    <property type="project" value="UniProtKB-KW"/>
</dbReference>
<evidence type="ECO:0000256" key="8">
    <source>
        <dbReference type="ARBA" id="ARBA00022843"/>
    </source>
</evidence>
<evidence type="ECO:0000256" key="7">
    <source>
        <dbReference type="ARBA" id="ARBA00022782"/>
    </source>
</evidence>
<keyword evidence="10" id="KW-1133">Transmembrane helix</keyword>
<feature type="domain" description="EGF-like" evidence="15">
    <location>
        <begin position="183"/>
        <end position="215"/>
    </location>
</feature>
<keyword evidence="17" id="KW-1185">Reference proteome</keyword>